<sequence>MRTSSKALVAATFAALSFAAAAPAFADEAAPPSDITVTGGATIASQYRFRGVAQSDNKPVVQGTFTIAHKSGFYVSTWASSASAGNSPINIGGTEIDVYGGYTHGIGSTGFTIDGGLYGYIYPGATAGNLWEVYGSLAKTLGPVSAKVGANFAPAQKVFNYNFTSTHRSNLYVYGELGGAIPGTPLSIHSHLAHTGGGFDLPKPFFDYNVGITAKYKNLALDASVVGTNMTRSDVASSGLCSGAGSPTAVDVCSNSFYRTTKPVGVVSLTASF</sequence>
<dbReference type="STRING" id="1117702.AQZ52_05980"/>
<dbReference type="Pfam" id="PF09694">
    <property type="entry name" value="Gcw_chp"/>
    <property type="match status" value="1"/>
</dbReference>
<evidence type="ECO:0000313" key="3">
    <source>
        <dbReference type="Proteomes" id="UP000058012"/>
    </source>
</evidence>
<keyword evidence="3" id="KW-1185">Reference proteome</keyword>
<dbReference type="InterPro" id="IPR010239">
    <property type="entry name" value="CHP02001"/>
</dbReference>
<protein>
    <recommendedName>
        <fullName evidence="4">Porin domain-containing protein</fullName>
    </recommendedName>
</protein>
<name>A0A124JVY5_9SPHN</name>
<dbReference type="Proteomes" id="UP000058012">
    <property type="component" value="Unassembled WGS sequence"/>
</dbReference>
<dbReference type="NCBIfam" id="TIGR02001">
    <property type="entry name" value="gcw_chp"/>
    <property type="match status" value="1"/>
</dbReference>
<comment type="caution">
    <text evidence="2">The sequence shown here is derived from an EMBL/GenBank/DDBJ whole genome shotgun (WGS) entry which is preliminary data.</text>
</comment>
<accession>A0A124JVY5</accession>
<keyword evidence="1" id="KW-0732">Signal</keyword>
<dbReference type="EMBL" id="LLZS01000003">
    <property type="protein sequence ID" value="KUR72770.1"/>
    <property type="molecule type" value="Genomic_DNA"/>
</dbReference>
<evidence type="ECO:0000256" key="1">
    <source>
        <dbReference type="SAM" id="SignalP"/>
    </source>
</evidence>
<dbReference type="OrthoDB" id="9793561at2"/>
<organism evidence="2 3">
    <name type="scientific">Novosphingobium fuchskuhlense</name>
    <dbReference type="NCBI Taxonomy" id="1117702"/>
    <lineage>
        <taxon>Bacteria</taxon>
        <taxon>Pseudomonadati</taxon>
        <taxon>Pseudomonadota</taxon>
        <taxon>Alphaproteobacteria</taxon>
        <taxon>Sphingomonadales</taxon>
        <taxon>Sphingomonadaceae</taxon>
        <taxon>Novosphingobium</taxon>
    </lineage>
</organism>
<dbReference type="RefSeq" id="WP_067907256.1">
    <property type="nucleotide sequence ID" value="NZ_KQ954244.1"/>
</dbReference>
<dbReference type="AlphaFoldDB" id="A0A124JVY5"/>
<proteinExistence type="predicted"/>
<evidence type="ECO:0008006" key="4">
    <source>
        <dbReference type="Google" id="ProtNLM"/>
    </source>
</evidence>
<reference evidence="2 3" key="1">
    <citation type="submission" date="2015-10" db="EMBL/GenBank/DDBJ databases">
        <title>Draft genome sequence of Novosphingobium fuchskuhlense DSM 25065 isolated from a surface water sample of the southwest basin of Lake Grosse Fuchskuhle.</title>
        <authorList>
            <person name="Ruckert C."/>
            <person name="Winkler A."/>
            <person name="Glaeser J."/>
            <person name="Grossart H.-P."/>
            <person name="Kalinowski J."/>
            <person name="Glaeser S."/>
        </authorList>
    </citation>
    <scope>NUCLEOTIDE SEQUENCE [LARGE SCALE GENOMIC DNA]</scope>
    <source>
        <strain evidence="2 3">FNE08-7</strain>
    </source>
</reference>
<evidence type="ECO:0000313" key="2">
    <source>
        <dbReference type="EMBL" id="KUR72770.1"/>
    </source>
</evidence>
<gene>
    <name evidence="2" type="ORF">AQZ52_05980</name>
</gene>
<feature type="signal peptide" evidence="1">
    <location>
        <begin position="1"/>
        <end position="26"/>
    </location>
</feature>
<feature type="chain" id="PRO_5007174892" description="Porin domain-containing protein" evidence="1">
    <location>
        <begin position="27"/>
        <end position="273"/>
    </location>
</feature>